<dbReference type="EMBL" id="LNQE01001460">
    <property type="protein sequence ID" value="KUG17130.1"/>
    <property type="molecule type" value="Genomic_DNA"/>
</dbReference>
<comment type="caution">
    <text evidence="2">The sequence shown here is derived from an EMBL/GenBank/DDBJ whole genome shotgun (WGS) entry which is preliminary data.</text>
</comment>
<protein>
    <submittedName>
        <fullName evidence="2">Uncharacterized protein</fullName>
    </submittedName>
</protein>
<sequence length="40" mass="4524">MVLPTGMYFSVSINNFVLAMLLASYAIYRYLLTSKSNIAF</sequence>
<dbReference type="AlphaFoldDB" id="A0A0W8F8D0"/>
<gene>
    <name evidence="2" type="ORF">ASZ90_013133</name>
</gene>
<organism evidence="2">
    <name type="scientific">hydrocarbon metagenome</name>
    <dbReference type="NCBI Taxonomy" id="938273"/>
    <lineage>
        <taxon>unclassified sequences</taxon>
        <taxon>metagenomes</taxon>
        <taxon>ecological metagenomes</taxon>
    </lineage>
</organism>
<name>A0A0W8F8D0_9ZZZZ</name>
<keyword evidence="1" id="KW-0472">Membrane</keyword>
<reference evidence="2" key="1">
    <citation type="journal article" date="2015" name="Proc. Natl. Acad. Sci. U.S.A.">
        <title>Networks of energetic and metabolic interactions define dynamics in microbial communities.</title>
        <authorList>
            <person name="Embree M."/>
            <person name="Liu J.K."/>
            <person name="Al-Bassam M.M."/>
            <person name="Zengler K."/>
        </authorList>
    </citation>
    <scope>NUCLEOTIDE SEQUENCE</scope>
</reference>
<accession>A0A0W8F8D0</accession>
<keyword evidence="1" id="KW-0812">Transmembrane</keyword>
<keyword evidence="1" id="KW-1133">Transmembrane helix</keyword>
<proteinExistence type="predicted"/>
<evidence type="ECO:0000256" key="1">
    <source>
        <dbReference type="SAM" id="Phobius"/>
    </source>
</evidence>
<evidence type="ECO:0000313" key="2">
    <source>
        <dbReference type="EMBL" id="KUG17130.1"/>
    </source>
</evidence>
<feature type="transmembrane region" description="Helical" evidence="1">
    <location>
        <begin position="6"/>
        <end position="28"/>
    </location>
</feature>